<keyword evidence="3" id="KW-1185">Reference proteome</keyword>
<accession>A0A1E7F7E8</accession>
<feature type="region of interest" description="Disordered" evidence="1">
    <location>
        <begin position="1"/>
        <end position="32"/>
    </location>
</feature>
<proteinExistence type="predicted"/>
<dbReference type="InParanoid" id="A0A1E7F7E8"/>
<dbReference type="AlphaFoldDB" id="A0A1E7F7E8"/>
<evidence type="ECO:0000313" key="3">
    <source>
        <dbReference type="Proteomes" id="UP000095751"/>
    </source>
</evidence>
<gene>
    <name evidence="2" type="ORF">FRACYDRAFT_270014</name>
</gene>
<dbReference type="Proteomes" id="UP000095751">
    <property type="component" value="Unassembled WGS sequence"/>
</dbReference>
<feature type="compositionally biased region" description="Acidic residues" evidence="1">
    <location>
        <begin position="18"/>
        <end position="27"/>
    </location>
</feature>
<name>A0A1E7F7E8_9STRA</name>
<reference evidence="2 3" key="1">
    <citation type="submission" date="2016-09" db="EMBL/GenBank/DDBJ databases">
        <title>Extensive genetic diversity and differential bi-allelic expression allows diatom success in the polar Southern Ocean.</title>
        <authorList>
            <consortium name="DOE Joint Genome Institute"/>
            <person name="Mock T."/>
            <person name="Otillar R.P."/>
            <person name="Strauss J."/>
            <person name="Dupont C."/>
            <person name="Frickenhaus S."/>
            <person name="Maumus F."/>
            <person name="Mcmullan M."/>
            <person name="Sanges R."/>
            <person name="Schmutz J."/>
            <person name="Toseland A."/>
            <person name="Valas R."/>
            <person name="Veluchamy A."/>
            <person name="Ward B.J."/>
            <person name="Allen A."/>
            <person name="Barry K."/>
            <person name="Falciatore A."/>
            <person name="Ferrante M."/>
            <person name="Fortunato A.E."/>
            <person name="Gloeckner G."/>
            <person name="Gruber A."/>
            <person name="Hipkin R."/>
            <person name="Janech M."/>
            <person name="Kroth P."/>
            <person name="Leese F."/>
            <person name="Lindquist E."/>
            <person name="Lyon B.R."/>
            <person name="Martin J."/>
            <person name="Mayer C."/>
            <person name="Parker M."/>
            <person name="Quesneville H."/>
            <person name="Raymond J."/>
            <person name="Uhlig C."/>
            <person name="Valentin K.U."/>
            <person name="Worden A.Z."/>
            <person name="Armbrust E.V."/>
            <person name="Bowler C."/>
            <person name="Green B."/>
            <person name="Moulton V."/>
            <person name="Van Oosterhout C."/>
            <person name="Grigoriev I."/>
        </authorList>
    </citation>
    <scope>NUCLEOTIDE SEQUENCE [LARGE SCALE GENOMIC DNA]</scope>
    <source>
        <strain evidence="2 3">CCMP1102</strain>
    </source>
</reference>
<feature type="compositionally biased region" description="Polar residues" evidence="1">
    <location>
        <begin position="1"/>
        <end position="17"/>
    </location>
</feature>
<protein>
    <submittedName>
        <fullName evidence="2">Uncharacterized protein</fullName>
    </submittedName>
</protein>
<feature type="non-terminal residue" evidence="2">
    <location>
        <position position="281"/>
    </location>
</feature>
<sequence length="281" mass="31458">MSIANNNSSKTTGPTTSENDDDKDEDEVSKRLNEVVAVEKDQSATTTTVVSQTDTSSSDLTTAATAATAVSDIGTDVSSSFDLFENLKLAIQLDYYDLQIQLLDQARDIQPMTDELRKEFSLAFRSLPVDARKRFVVNNLRIDKFTDSILTSNEDNDIEEVLDEILKPPDDLISPFMQIGSLFDQKGKKNTLVVGNGDEGVSQIQPERPEYNDVEFVDRSRYLEEFFPSVALLEDQRPTQEDVDLFVRECLSGPNKPFMVTSKPERVIGGYYVWGTNVLNN</sequence>
<organism evidence="2 3">
    <name type="scientific">Fragilariopsis cylindrus CCMP1102</name>
    <dbReference type="NCBI Taxonomy" id="635003"/>
    <lineage>
        <taxon>Eukaryota</taxon>
        <taxon>Sar</taxon>
        <taxon>Stramenopiles</taxon>
        <taxon>Ochrophyta</taxon>
        <taxon>Bacillariophyta</taxon>
        <taxon>Bacillariophyceae</taxon>
        <taxon>Bacillariophycidae</taxon>
        <taxon>Bacillariales</taxon>
        <taxon>Bacillariaceae</taxon>
        <taxon>Fragilariopsis</taxon>
    </lineage>
</organism>
<dbReference type="OrthoDB" id="48231at2759"/>
<dbReference type="EMBL" id="KV784361">
    <property type="protein sequence ID" value="OEU14077.1"/>
    <property type="molecule type" value="Genomic_DNA"/>
</dbReference>
<evidence type="ECO:0000313" key="2">
    <source>
        <dbReference type="EMBL" id="OEU14077.1"/>
    </source>
</evidence>
<dbReference type="KEGG" id="fcy:FRACYDRAFT_270014"/>
<evidence type="ECO:0000256" key="1">
    <source>
        <dbReference type="SAM" id="MobiDB-lite"/>
    </source>
</evidence>